<dbReference type="GO" id="GO:0005762">
    <property type="term" value="C:mitochondrial large ribosomal subunit"/>
    <property type="evidence" value="ECO:0007669"/>
    <property type="project" value="TreeGrafter"/>
</dbReference>
<dbReference type="GO" id="GO:0070877">
    <property type="term" value="C:microprocessor complex"/>
    <property type="evidence" value="ECO:0007669"/>
    <property type="project" value="TreeGrafter"/>
</dbReference>
<dbReference type="SUPFAM" id="SSF54768">
    <property type="entry name" value="dsRNA-binding domain-like"/>
    <property type="match status" value="1"/>
</dbReference>
<dbReference type="InterPro" id="IPR044444">
    <property type="entry name" value="Ribosomal_mL44_DSRM_metazoa"/>
</dbReference>
<gene>
    <name evidence="12" type="ORF">PTSG_06363</name>
</gene>
<dbReference type="Gene3D" id="3.30.160.20">
    <property type="match status" value="1"/>
</dbReference>
<dbReference type="GO" id="GO:0070125">
    <property type="term" value="P:mitochondrial translational elongation"/>
    <property type="evidence" value="ECO:0007669"/>
    <property type="project" value="TreeGrafter"/>
</dbReference>
<dbReference type="Gene3D" id="1.10.1520.10">
    <property type="entry name" value="Ribonuclease III domain"/>
    <property type="match status" value="1"/>
</dbReference>
<dbReference type="EMBL" id="GL832968">
    <property type="protein sequence ID" value="EGD74354.1"/>
    <property type="molecule type" value="Genomic_DNA"/>
</dbReference>
<keyword evidence="13" id="KW-1185">Reference proteome</keyword>
<dbReference type="InterPro" id="IPR000999">
    <property type="entry name" value="RNase_III_dom"/>
</dbReference>
<dbReference type="SMART" id="SM00358">
    <property type="entry name" value="DSRM"/>
    <property type="match status" value="1"/>
</dbReference>
<evidence type="ECO:0000256" key="9">
    <source>
        <dbReference type="SAM" id="MobiDB-lite"/>
    </source>
</evidence>
<dbReference type="GO" id="GO:0004525">
    <property type="term" value="F:ribonuclease III activity"/>
    <property type="evidence" value="ECO:0007669"/>
    <property type="project" value="InterPro"/>
</dbReference>
<evidence type="ECO:0000256" key="1">
    <source>
        <dbReference type="ARBA" id="ARBA00004173"/>
    </source>
</evidence>
<dbReference type="GO" id="GO:0006396">
    <property type="term" value="P:RNA processing"/>
    <property type="evidence" value="ECO:0007669"/>
    <property type="project" value="InterPro"/>
</dbReference>
<accession>F2UCP7</accession>
<dbReference type="OrthoDB" id="67027at2759"/>
<dbReference type="PANTHER" id="PTHR11207:SF5">
    <property type="entry name" value="LARGE RIBOSOMAL SUBUNIT PROTEIN ML44"/>
    <property type="match status" value="1"/>
</dbReference>
<keyword evidence="3" id="KW-0689">Ribosomal protein</keyword>
<dbReference type="GO" id="GO:0003723">
    <property type="term" value="F:RNA binding"/>
    <property type="evidence" value="ECO:0007669"/>
    <property type="project" value="UniProtKB-UniRule"/>
</dbReference>
<comment type="similarity">
    <text evidence="6">Belongs to the ribonuclease III family. Mitochondrion-specific ribosomal protein mL44 subfamily.</text>
</comment>
<dbReference type="SUPFAM" id="SSF69065">
    <property type="entry name" value="RNase III domain-like"/>
    <property type="match status" value="1"/>
</dbReference>
<dbReference type="InterPro" id="IPR014720">
    <property type="entry name" value="dsRBD_dom"/>
</dbReference>
<evidence type="ECO:0000256" key="4">
    <source>
        <dbReference type="ARBA" id="ARBA00023128"/>
    </source>
</evidence>
<dbReference type="STRING" id="946362.F2UCP7"/>
<protein>
    <recommendedName>
        <fullName evidence="7">Large ribosomal subunit protein mL44</fullName>
    </recommendedName>
</protein>
<dbReference type="RefSeq" id="XP_004993254.1">
    <property type="nucleotide sequence ID" value="XM_004993197.1"/>
</dbReference>
<dbReference type="CDD" id="cd00593">
    <property type="entry name" value="RIBOc"/>
    <property type="match status" value="1"/>
</dbReference>
<dbReference type="eggNOG" id="KOG3769">
    <property type="taxonomic scope" value="Eukaryota"/>
</dbReference>
<feature type="domain" description="RNase III" evidence="11">
    <location>
        <begin position="53"/>
        <end position="198"/>
    </location>
</feature>
<keyword evidence="2 8" id="KW-0694">RNA-binding</keyword>
<dbReference type="Proteomes" id="UP000007799">
    <property type="component" value="Unassembled WGS sequence"/>
</dbReference>
<evidence type="ECO:0000256" key="6">
    <source>
        <dbReference type="ARBA" id="ARBA00024034"/>
    </source>
</evidence>
<dbReference type="InParanoid" id="F2UCP7"/>
<evidence type="ECO:0000259" key="10">
    <source>
        <dbReference type="PROSITE" id="PS50137"/>
    </source>
</evidence>
<feature type="compositionally biased region" description="Polar residues" evidence="9">
    <location>
        <begin position="320"/>
        <end position="333"/>
    </location>
</feature>
<evidence type="ECO:0000313" key="12">
    <source>
        <dbReference type="EMBL" id="EGD74354.1"/>
    </source>
</evidence>
<evidence type="ECO:0000256" key="8">
    <source>
        <dbReference type="PROSITE-ProRule" id="PRU00266"/>
    </source>
</evidence>
<dbReference type="InterPro" id="IPR036389">
    <property type="entry name" value="RNase_III_sf"/>
</dbReference>
<feature type="domain" description="DRBM" evidence="10">
    <location>
        <begin position="227"/>
        <end position="297"/>
    </location>
</feature>
<reference evidence="12" key="1">
    <citation type="submission" date="2009-08" db="EMBL/GenBank/DDBJ databases">
        <title>Annotation of Salpingoeca rosetta.</title>
        <authorList>
            <consortium name="The Broad Institute Genome Sequencing Platform"/>
            <person name="Russ C."/>
            <person name="Cuomo C."/>
            <person name="Burger G."/>
            <person name="Gray M.W."/>
            <person name="Holland P.W.H."/>
            <person name="King N."/>
            <person name="Lang F.B.F."/>
            <person name="Roger A.J."/>
            <person name="Ruiz-Trillo I."/>
            <person name="Young S.K."/>
            <person name="Zeng Q."/>
            <person name="Gargeya S."/>
            <person name="Alvarado L."/>
            <person name="Berlin A."/>
            <person name="Chapman S.B."/>
            <person name="Chen Z."/>
            <person name="Freedman E."/>
            <person name="Gellesch M."/>
            <person name="Goldberg J."/>
            <person name="Griggs A."/>
            <person name="Gujja S."/>
            <person name="Heilman E."/>
            <person name="Heiman D."/>
            <person name="Howarth C."/>
            <person name="Mehta T."/>
            <person name="Neiman D."/>
            <person name="Pearson M."/>
            <person name="Roberts A."/>
            <person name="Saif S."/>
            <person name="Shea T."/>
            <person name="Shenoy N."/>
            <person name="Sisk P."/>
            <person name="Stolte C."/>
            <person name="Sykes S."/>
            <person name="White J."/>
            <person name="Yandava C."/>
            <person name="Haas B."/>
            <person name="Nusbaum C."/>
            <person name="Birren B."/>
        </authorList>
    </citation>
    <scope>NUCLEOTIDE SEQUENCE [LARGE SCALE GENOMIC DNA]</scope>
    <source>
        <strain evidence="12">ATCC 50818</strain>
    </source>
</reference>
<comment type="subcellular location">
    <subcellularLocation>
        <location evidence="1">Mitochondrion</location>
    </subcellularLocation>
</comment>
<evidence type="ECO:0000313" key="13">
    <source>
        <dbReference type="Proteomes" id="UP000007799"/>
    </source>
</evidence>
<keyword evidence="4" id="KW-0496">Mitochondrion</keyword>
<dbReference type="OMA" id="KAWYLYE"/>
<evidence type="ECO:0000256" key="5">
    <source>
        <dbReference type="ARBA" id="ARBA00023274"/>
    </source>
</evidence>
<name>F2UCP7_SALR5</name>
<dbReference type="Pfam" id="PF22892">
    <property type="entry name" value="DSRM_MRPL44"/>
    <property type="match status" value="1"/>
</dbReference>
<evidence type="ECO:0000256" key="3">
    <source>
        <dbReference type="ARBA" id="ARBA00022980"/>
    </source>
</evidence>
<dbReference type="AlphaFoldDB" id="F2UCP7"/>
<proteinExistence type="inferred from homology"/>
<evidence type="ECO:0000256" key="2">
    <source>
        <dbReference type="ARBA" id="ARBA00022884"/>
    </source>
</evidence>
<feature type="compositionally biased region" description="Acidic residues" evidence="9">
    <location>
        <begin position="308"/>
        <end position="319"/>
    </location>
</feature>
<sequence>MMATMMMLQRRAMMAFVRPSRAMAIVASHPGPSNNLQASSVTSEVSHSQVAEIRALAARTGEKFKDEKLLLQALTHRTYDGYAHNGRLSLLGETVLSQSVVEHLYFNFPNLYSTAIKSVRDRFLSADVLGPIGRKLGFQDALLYKHAEEGEAVKAAKPFEHNKRAKYHVDPVPPQKIPASAVAAAFKAFVGALYVDQGALQAKRYVKDFVVHTLENSDLSEFIKLEHPRRVLQRLHAASGREPLAYRVIEESGRATHMPTFLVGVFAGNQKLATGAGYSLQLAKAEAARAALRAHYLEEMAAAPLSFDSDDYMPEDEVSEVNNSSLPEPNTTA</sequence>
<evidence type="ECO:0000259" key="11">
    <source>
        <dbReference type="PROSITE" id="PS50142"/>
    </source>
</evidence>
<organism evidence="13">
    <name type="scientific">Salpingoeca rosetta (strain ATCC 50818 / BSB-021)</name>
    <dbReference type="NCBI Taxonomy" id="946362"/>
    <lineage>
        <taxon>Eukaryota</taxon>
        <taxon>Choanoflagellata</taxon>
        <taxon>Craspedida</taxon>
        <taxon>Salpingoecidae</taxon>
        <taxon>Salpingoeca</taxon>
    </lineage>
</organism>
<dbReference type="PROSITE" id="PS50137">
    <property type="entry name" value="DS_RBD"/>
    <property type="match status" value="1"/>
</dbReference>
<dbReference type="PANTHER" id="PTHR11207">
    <property type="entry name" value="RIBONUCLEASE III"/>
    <property type="match status" value="1"/>
</dbReference>
<keyword evidence="5" id="KW-0687">Ribonucleoprotein</keyword>
<dbReference type="KEGG" id="sre:PTSG_06363"/>
<dbReference type="FunCoup" id="F2UCP7">
    <property type="interactions" value="894"/>
</dbReference>
<dbReference type="PROSITE" id="PS50142">
    <property type="entry name" value="RNASE_3_2"/>
    <property type="match status" value="1"/>
</dbReference>
<dbReference type="SMART" id="SM00535">
    <property type="entry name" value="RIBOc"/>
    <property type="match status" value="1"/>
</dbReference>
<dbReference type="GeneID" id="16073829"/>
<feature type="region of interest" description="Disordered" evidence="9">
    <location>
        <begin position="308"/>
        <end position="333"/>
    </location>
</feature>
<dbReference type="Pfam" id="PF00636">
    <property type="entry name" value="Ribonuclease_3"/>
    <property type="match status" value="1"/>
</dbReference>
<evidence type="ECO:0000256" key="7">
    <source>
        <dbReference type="ARBA" id="ARBA00035187"/>
    </source>
</evidence>